<dbReference type="AlphaFoldDB" id="A0A918URJ5"/>
<dbReference type="Gene3D" id="3.40.190.10">
    <property type="entry name" value="Periplasmic binding protein-like II"/>
    <property type="match status" value="2"/>
</dbReference>
<dbReference type="SUPFAM" id="SSF53850">
    <property type="entry name" value="Periplasmic binding protein-like II"/>
    <property type="match status" value="1"/>
</dbReference>
<dbReference type="PANTHER" id="PTHR30024:SF21">
    <property type="entry name" value="ABC TRANSPORTER SUBSTRATE-BINDING PROTEIN"/>
    <property type="match status" value="1"/>
</dbReference>
<dbReference type="EMBL" id="BMZB01000001">
    <property type="protein sequence ID" value="GGZ28473.1"/>
    <property type="molecule type" value="Genomic_DNA"/>
</dbReference>
<protein>
    <submittedName>
        <fullName evidence="2">Nitrate ABC transporter substrate-binding protein</fullName>
    </submittedName>
</protein>
<evidence type="ECO:0000313" key="3">
    <source>
        <dbReference type="Proteomes" id="UP000662572"/>
    </source>
</evidence>
<accession>A0A918URJ5</accession>
<sequence length="365" mass="39702">MSTTMFRRTLLTGVIGITATLAACGEKPASKPAAKLPETVTIAAISYTYQGKPTFNGLSQVVINQGWLEGELKKKGVALNWLPVPTSVGGPLINEGFAAKRIDFAGYGDFPALIAKSGGVDIRAITSSGQGNNAYLIVRKGLEAKSIEDLKGKSLAIHRGRPWELTLAKLLDSKGLKLTDFKIYNLNPQAAYSALAAGKVDAVFTLSEAILQEDKGAGTIIWSTKSNPEWKMRTGLFARTEFTTQNPELTQTVVNAYIKAAHWASQPENRAAFLELASRGNNPTSVLERDYANEGGDWKDHFSPIIDQGFVSHFDDVSKYTFENKLVQKEVASRDFIDPTFVNKGIDELGLTGFWKETPVTGPVQ</sequence>
<dbReference type="PROSITE" id="PS51257">
    <property type="entry name" value="PROKAR_LIPOPROTEIN"/>
    <property type="match status" value="1"/>
</dbReference>
<feature type="domain" description="SsuA/THI5-like" evidence="1">
    <location>
        <begin position="98"/>
        <end position="267"/>
    </location>
</feature>
<gene>
    <name evidence="2" type="primary">ssuA</name>
    <name evidence="2" type="ORF">GCM10011273_12870</name>
</gene>
<dbReference type="InterPro" id="IPR015168">
    <property type="entry name" value="SsuA/THI5"/>
</dbReference>
<evidence type="ECO:0000259" key="1">
    <source>
        <dbReference type="Pfam" id="PF09084"/>
    </source>
</evidence>
<dbReference type="CDD" id="cd13555">
    <property type="entry name" value="PBP2_sulfate_ester_like"/>
    <property type="match status" value="1"/>
</dbReference>
<dbReference type="Pfam" id="PF09084">
    <property type="entry name" value="NMT1"/>
    <property type="match status" value="1"/>
</dbReference>
<proteinExistence type="predicted"/>
<dbReference type="RefSeq" id="WP_189485555.1">
    <property type="nucleotide sequence ID" value="NZ_BMZB01000001.1"/>
</dbReference>
<name>A0A918URJ5_9CAUL</name>
<dbReference type="PANTHER" id="PTHR30024">
    <property type="entry name" value="ALIPHATIC SULFONATES-BINDING PROTEIN-RELATED"/>
    <property type="match status" value="1"/>
</dbReference>
<comment type="caution">
    <text evidence="2">The sequence shown here is derived from an EMBL/GenBank/DDBJ whole genome shotgun (WGS) entry which is preliminary data.</text>
</comment>
<reference evidence="2" key="2">
    <citation type="submission" date="2020-09" db="EMBL/GenBank/DDBJ databases">
        <authorList>
            <person name="Sun Q."/>
            <person name="Kim S."/>
        </authorList>
    </citation>
    <scope>NUCLEOTIDE SEQUENCE</scope>
    <source>
        <strain evidence="2">KCTC 32296</strain>
    </source>
</reference>
<evidence type="ECO:0000313" key="2">
    <source>
        <dbReference type="EMBL" id="GGZ28473.1"/>
    </source>
</evidence>
<organism evidence="2 3">
    <name type="scientific">Asticcacaulis endophyticus</name>
    <dbReference type="NCBI Taxonomy" id="1395890"/>
    <lineage>
        <taxon>Bacteria</taxon>
        <taxon>Pseudomonadati</taxon>
        <taxon>Pseudomonadota</taxon>
        <taxon>Alphaproteobacteria</taxon>
        <taxon>Caulobacterales</taxon>
        <taxon>Caulobacteraceae</taxon>
        <taxon>Asticcacaulis</taxon>
    </lineage>
</organism>
<reference evidence="2" key="1">
    <citation type="journal article" date="2014" name="Int. J. Syst. Evol. Microbiol.">
        <title>Complete genome sequence of Corynebacterium casei LMG S-19264T (=DSM 44701T), isolated from a smear-ripened cheese.</title>
        <authorList>
            <consortium name="US DOE Joint Genome Institute (JGI-PGF)"/>
            <person name="Walter F."/>
            <person name="Albersmeier A."/>
            <person name="Kalinowski J."/>
            <person name="Ruckert C."/>
        </authorList>
    </citation>
    <scope>NUCLEOTIDE SEQUENCE</scope>
    <source>
        <strain evidence="2">KCTC 32296</strain>
    </source>
</reference>
<dbReference type="Proteomes" id="UP000662572">
    <property type="component" value="Unassembled WGS sequence"/>
</dbReference>
<keyword evidence="3" id="KW-1185">Reference proteome</keyword>